<dbReference type="PATRIC" id="fig|45074.5.peg.802"/>
<dbReference type="RefSeq" id="WP_058513219.1">
    <property type="nucleotide sequence ID" value="NZ_CAAAIH010000021.1"/>
</dbReference>
<evidence type="ECO:0000313" key="2">
    <source>
        <dbReference type="Proteomes" id="UP000054703"/>
    </source>
</evidence>
<keyword evidence="2" id="KW-1185">Reference proteome</keyword>
<reference evidence="1 2" key="1">
    <citation type="submission" date="2015-11" db="EMBL/GenBank/DDBJ databases">
        <title>Genomic analysis of 38 Legionella species identifies large and diverse effector repertoires.</title>
        <authorList>
            <person name="Burstein D."/>
            <person name="Amaro F."/>
            <person name="Zusman T."/>
            <person name="Lifshitz Z."/>
            <person name="Cohen O."/>
            <person name="Gilbert J.A."/>
            <person name="Pupko T."/>
            <person name="Shuman H.A."/>
            <person name="Segal G."/>
        </authorList>
    </citation>
    <scope>NUCLEOTIDE SEQUENCE [LARGE SCALE GENOMIC DNA]</scope>
    <source>
        <strain evidence="1 2">SC-63-C7</strain>
    </source>
</reference>
<organism evidence="1 2">
    <name type="scientific">Legionella santicrucis</name>
    <dbReference type="NCBI Taxonomy" id="45074"/>
    <lineage>
        <taxon>Bacteria</taxon>
        <taxon>Pseudomonadati</taxon>
        <taxon>Pseudomonadota</taxon>
        <taxon>Gammaproteobacteria</taxon>
        <taxon>Legionellales</taxon>
        <taxon>Legionellaceae</taxon>
        <taxon>Legionella</taxon>
    </lineage>
</organism>
<name>A0A0W0Z940_9GAMM</name>
<proteinExistence type="predicted"/>
<dbReference type="Proteomes" id="UP000054703">
    <property type="component" value="Unassembled WGS sequence"/>
</dbReference>
<protein>
    <submittedName>
        <fullName evidence="1">Uncharacterized protein</fullName>
    </submittedName>
</protein>
<gene>
    <name evidence="1" type="ORF">Lsan_0766</name>
</gene>
<dbReference type="OrthoDB" id="5652740at2"/>
<dbReference type="AlphaFoldDB" id="A0A0W0Z940"/>
<comment type="caution">
    <text evidence="1">The sequence shown here is derived from an EMBL/GenBank/DDBJ whole genome shotgun (WGS) entry which is preliminary data.</text>
</comment>
<accession>A0A0W0Z940</accession>
<dbReference type="EMBL" id="LNYU01000015">
    <property type="protein sequence ID" value="KTD65612.1"/>
    <property type="molecule type" value="Genomic_DNA"/>
</dbReference>
<sequence>MPYLDNICDLTNIKQKEGETLLINSATTKKDGFRLYICTPVPFKEIERENDKELKAELRFKANKTVDGLHVNEEIKKKNSAFCFQIIMNIVDQVILNDLPLKKHKHTVFINTLWNGLNEDQKKEIIKIIYEIKPRLLSNKATVYNKIIGGNNTNEFFKLVCQNHPIAYPNTVKPSQASHVIYISNKDLNSKEGFESISLYIKKHPNACCIVTKKNALLQVLNHHKDENQTITLVVFGHNNINKNNEFLDWTLKTAGNELGNILNEHPCIGHFNMFTCHSVSLDKTKLNNTILYEKSEGEQDLSRSLSIYLQSLLPEDTPFEPNTLAHKIHQVVSPQIETNKRGPIAITFSPVYIYAWKNQFIGTSHEYVHSFNEKNPLLHYKKITTFLGDEYLFNGICLSKSSHHKRSRHQAILKNNEIVISSPPLSSPHTFFSRLSPIFEQECSEQNENSSHSKRI</sequence>
<evidence type="ECO:0000313" key="1">
    <source>
        <dbReference type="EMBL" id="KTD65612.1"/>
    </source>
</evidence>